<sequence length="93" mass="10212">MSIGKICYGTPLFLYLYHNTPPLCKVYDETLDHLSLDCPFANVVWAGINSGLRALLPTPAAPLSVWWPAAVEGRPMGQRKTANSLISLVIRSL</sequence>
<gene>
    <name evidence="1" type="ORF">QYE76_007484</name>
</gene>
<proteinExistence type="predicted"/>
<evidence type="ECO:0000313" key="1">
    <source>
        <dbReference type="EMBL" id="KAK1633169.1"/>
    </source>
</evidence>
<protein>
    <recommendedName>
        <fullName evidence="3">Reverse transcriptase zinc-binding domain-containing protein</fullName>
    </recommendedName>
</protein>
<comment type="caution">
    <text evidence="1">The sequence shown here is derived from an EMBL/GenBank/DDBJ whole genome shotgun (WGS) entry which is preliminary data.</text>
</comment>
<evidence type="ECO:0000313" key="2">
    <source>
        <dbReference type="Proteomes" id="UP001231189"/>
    </source>
</evidence>
<name>A0AAD8W4D4_LOLMU</name>
<keyword evidence="2" id="KW-1185">Reference proteome</keyword>
<accession>A0AAD8W4D4</accession>
<dbReference type="EMBL" id="JAUUTY010000005">
    <property type="protein sequence ID" value="KAK1633169.1"/>
    <property type="molecule type" value="Genomic_DNA"/>
</dbReference>
<reference evidence="1" key="1">
    <citation type="submission" date="2023-07" db="EMBL/GenBank/DDBJ databases">
        <title>A chromosome-level genome assembly of Lolium multiflorum.</title>
        <authorList>
            <person name="Chen Y."/>
            <person name="Copetti D."/>
            <person name="Kolliker R."/>
            <person name="Studer B."/>
        </authorList>
    </citation>
    <scope>NUCLEOTIDE SEQUENCE</scope>
    <source>
        <strain evidence="1">02402/16</strain>
        <tissue evidence="1">Leaf</tissue>
    </source>
</reference>
<dbReference type="Proteomes" id="UP001231189">
    <property type="component" value="Unassembled WGS sequence"/>
</dbReference>
<organism evidence="1 2">
    <name type="scientific">Lolium multiflorum</name>
    <name type="common">Italian ryegrass</name>
    <name type="synonym">Lolium perenne subsp. multiflorum</name>
    <dbReference type="NCBI Taxonomy" id="4521"/>
    <lineage>
        <taxon>Eukaryota</taxon>
        <taxon>Viridiplantae</taxon>
        <taxon>Streptophyta</taxon>
        <taxon>Embryophyta</taxon>
        <taxon>Tracheophyta</taxon>
        <taxon>Spermatophyta</taxon>
        <taxon>Magnoliopsida</taxon>
        <taxon>Liliopsida</taxon>
        <taxon>Poales</taxon>
        <taxon>Poaceae</taxon>
        <taxon>BOP clade</taxon>
        <taxon>Pooideae</taxon>
        <taxon>Poodae</taxon>
        <taxon>Poeae</taxon>
        <taxon>Poeae Chloroplast Group 2 (Poeae type)</taxon>
        <taxon>Loliodinae</taxon>
        <taxon>Loliinae</taxon>
        <taxon>Lolium</taxon>
    </lineage>
</organism>
<dbReference type="AlphaFoldDB" id="A0AAD8W4D4"/>
<evidence type="ECO:0008006" key="3">
    <source>
        <dbReference type="Google" id="ProtNLM"/>
    </source>
</evidence>